<name>A0A4Y3KVD6_9CELL</name>
<keyword evidence="2" id="KW-1185">Reference proteome</keyword>
<reference evidence="1" key="1">
    <citation type="submission" date="2019-06" db="EMBL/GenBank/DDBJ databases">
        <title>Whole genome shotgun sequence of Cellulomonas cellasea NBRC 3753.</title>
        <authorList>
            <person name="Hosoyama A."/>
            <person name="Uohara A."/>
            <person name="Ohji S."/>
            <person name="Ichikawa N."/>
        </authorList>
    </citation>
    <scope>NUCLEOTIDE SEQUENCE [LARGE SCALE GENOMIC DNA]</scope>
    <source>
        <strain evidence="1">NBRC 3753</strain>
    </source>
</reference>
<evidence type="ECO:0000313" key="1">
    <source>
        <dbReference type="EMBL" id="GEA88023.1"/>
    </source>
</evidence>
<gene>
    <name evidence="1" type="ORF">CCE01nite_19720</name>
</gene>
<sequence>MPAGGAYHPLWPGKRPGGRPAVAPVYRVLVHRQYFDRWLEMPERVSVEKAQQLWDHLAHNPGGPPPIGSTCILRGKLGNPQGEGWSRTIHYEVSGAGRVNYQYADAYRASRDGDLHRVVAILTIDYSSH</sequence>
<dbReference type="EMBL" id="BJLR01000017">
    <property type="protein sequence ID" value="GEA88023.1"/>
    <property type="molecule type" value="Genomic_DNA"/>
</dbReference>
<accession>A0A4Y3KVD6</accession>
<evidence type="ECO:0000313" key="2">
    <source>
        <dbReference type="Proteomes" id="UP000317046"/>
    </source>
</evidence>
<dbReference type="AlphaFoldDB" id="A0A4Y3KVD6"/>
<dbReference type="Proteomes" id="UP000317046">
    <property type="component" value="Unassembled WGS sequence"/>
</dbReference>
<protein>
    <submittedName>
        <fullName evidence="1">Uncharacterized protein</fullName>
    </submittedName>
</protein>
<proteinExistence type="predicted"/>
<comment type="caution">
    <text evidence="1">The sequence shown here is derived from an EMBL/GenBank/DDBJ whole genome shotgun (WGS) entry which is preliminary data.</text>
</comment>
<organism evidence="1 2">
    <name type="scientific">Cellulomonas cellasea</name>
    <dbReference type="NCBI Taxonomy" id="43670"/>
    <lineage>
        <taxon>Bacteria</taxon>
        <taxon>Bacillati</taxon>
        <taxon>Actinomycetota</taxon>
        <taxon>Actinomycetes</taxon>
        <taxon>Micrococcales</taxon>
        <taxon>Cellulomonadaceae</taxon>
        <taxon>Cellulomonas</taxon>
    </lineage>
</organism>